<dbReference type="Proteomes" id="UP000199153">
    <property type="component" value="Unassembled WGS sequence"/>
</dbReference>
<name>A0A1I4XP82_9FLAO</name>
<sequence length="207" mass="24218">MYQPKKYQKKDSNYIYTFIQHHPFATLVLKGERLLATHIPVLVEGDAENLRLYSHIANHNEQIQHLTDGTEVLLIFQGAHGYVSSSWYREKDISTWDYSAVHVNARIKIQSTEELEQSLVNLVHKFEKDQEKPLWYKDIPSEIISDHLPLITGFWCEPFKIEGIAKLHQGYDSENLNRISKKLQERDDPMDSVLEKNIKAENDTKDR</sequence>
<dbReference type="InterPro" id="IPR007396">
    <property type="entry name" value="TR_PAI2-type"/>
</dbReference>
<organism evidence="2 3">
    <name type="scientific">Salegentibacter flavus</name>
    <dbReference type="NCBI Taxonomy" id="287099"/>
    <lineage>
        <taxon>Bacteria</taxon>
        <taxon>Pseudomonadati</taxon>
        <taxon>Bacteroidota</taxon>
        <taxon>Flavobacteriia</taxon>
        <taxon>Flavobacteriales</taxon>
        <taxon>Flavobacteriaceae</taxon>
        <taxon>Salegentibacter</taxon>
    </lineage>
</organism>
<feature type="region of interest" description="Disordered" evidence="1">
    <location>
        <begin position="183"/>
        <end position="207"/>
    </location>
</feature>
<reference evidence="2 3" key="1">
    <citation type="submission" date="2016-10" db="EMBL/GenBank/DDBJ databases">
        <authorList>
            <person name="de Groot N.N."/>
        </authorList>
    </citation>
    <scope>NUCLEOTIDE SEQUENCE [LARGE SCALE GENOMIC DNA]</scope>
    <source>
        <strain evidence="2 3">DSM 17794</strain>
    </source>
</reference>
<dbReference type="SUPFAM" id="SSF50475">
    <property type="entry name" value="FMN-binding split barrel"/>
    <property type="match status" value="1"/>
</dbReference>
<dbReference type="STRING" id="287099.SAMN05660413_00210"/>
<dbReference type="EMBL" id="FOVL01000001">
    <property type="protein sequence ID" value="SFN27651.1"/>
    <property type="molecule type" value="Genomic_DNA"/>
</dbReference>
<dbReference type="RefSeq" id="WP_093404762.1">
    <property type="nucleotide sequence ID" value="NZ_FOVL01000001.1"/>
</dbReference>
<keyword evidence="3" id="KW-1185">Reference proteome</keyword>
<dbReference type="Gene3D" id="2.30.110.10">
    <property type="entry name" value="Electron Transport, Fmn-binding Protein, Chain A"/>
    <property type="match status" value="1"/>
</dbReference>
<evidence type="ECO:0000256" key="1">
    <source>
        <dbReference type="SAM" id="MobiDB-lite"/>
    </source>
</evidence>
<evidence type="ECO:0000313" key="3">
    <source>
        <dbReference type="Proteomes" id="UP000199153"/>
    </source>
</evidence>
<evidence type="ECO:0000313" key="2">
    <source>
        <dbReference type="EMBL" id="SFN27651.1"/>
    </source>
</evidence>
<accession>A0A1I4XP82</accession>
<protein>
    <submittedName>
        <fullName evidence="2">Negative transcriptional regulator, PaiB family</fullName>
    </submittedName>
</protein>
<gene>
    <name evidence="2" type="ORF">SAMN05660413_00210</name>
</gene>
<proteinExistence type="predicted"/>
<dbReference type="AlphaFoldDB" id="A0A1I4XP82"/>
<dbReference type="PANTHER" id="PTHR35802">
    <property type="entry name" value="PROTEASE SYNTHASE AND SPORULATION PROTEIN PAI 2"/>
    <property type="match status" value="1"/>
</dbReference>
<dbReference type="PIRSF" id="PIRSF010372">
    <property type="entry name" value="PaiB"/>
    <property type="match status" value="1"/>
</dbReference>
<dbReference type="OrthoDB" id="9794948at2"/>
<dbReference type="Pfam" id="PF04299">
    <property type="entry name" value="FMN_bind_2"/>
    <property type="match status" value="1"/>
</dbReference>
<dbReference type="InterPro" id="IPR012349">
    <property type="entry name" value="Split_barrel_FMN-bd"/>
</dbReference>
<dbReference type="PANTHER" id="PTHR35802:SF1">
    <property type="entry name" value="PROTEASE SYNTHASE AND SPORULATION PROTEIN PAI 2"/>
    <property type="match status" value="1"/>
</dbReference>